<sequence length="490" mass="58302">MGSLDFAPHHFLWHLSTTAVFLLFIISSIISYHSKERSFQKYAFYSFFLLCFLLLKTPYDIPLRDKILTTSLQPLNWYVQVIYNCLYFLFFMEFVDLYVYKKKLYKSLKKIVTTVFIASSILLVIAMLWLPAFFYQKFFLYAFTPGMFLLGVYVIIRVLQLPGNLKYFICFGSITYIILAVYALILSFGYEDYGQLLLMPIVYFYIGIFLEHLVFALGLAYKVRTINRKLIYQLQENQRIKNEQNILLEWELEKKEDEVLKLNAQAEQDRINQLKTKFKQEIHELHLTSLQSQMNPHFIFNALNSIKVYFIDNDKEKAIYYLNKFSKLIRKILEGSRAKQHSLQEEVELIELYMGIENMRFEDTIHFSINIEGNPDLSSLKVPPLILQPFVENALWHGLTLSKREKRLEIKIYQKDNKVLLEMEDNGIGRKKSAEYKSKKTWKRNSVGLKMTKERLRYFNTEHDKNHHFEIIDLYKNEEAIGTKVIFYFE</sequence>
<dbReference type="PANTHER" id="PTHR34220:SF7">
    <property type="entry name" value="SENSOR HISTIDINE KINASE YPDA"/>
    <property type="match status" value="1"/>
</dbReference>
<name>A0A507ZJ00_9FLAO</name>
<keyword evidence="5" id="KW-1185">Reference proteome</keyword>
<feature type="transmembrane region" description="Helical" evidence="2">
    <location>
        <begin position="12"/>
        <end position="30"/>
    </location>
</feature>
<dbReference type="EMBL" id="VIAR01000010">
    <property type="protein sequence ID" value="TQD36957.1"/>
    <property type="molecule type" value="Genomic_DNA"/>
</dbReference>
<dbReference type="InterPro" id="IPR010559">
    <property type="entry name" value="Sig_transdc_His_kin_internal"/>
</dbReference>
<organism evidence="4 5">
    <name type="scientific">Haloflavibacter putidus</name>
    <dbReference type="NCBI Taxonomy" id="2576776"/>
    <lineage>
        <taxon>Bacteria</taxon>
        <taxon>Pseudomonadati</taxon>
        <taxon>Bacteroidota</taxon>
        <taxon>Flavobacteriia</taxon>
        <taxon>Flavobacteriales</taxon>
        <taxon>Flavobacteriaceae</taxon>
        <taxon>Haloflavibacter</taxon>
    </lineage>
</organism>
<feature type="transmembrane region" description="Helical" evidence="2">
    <location>
        <begin position="81"/>
        <end position="99"/>
    </location>
</feature>
<comment type="caution">
    <text evidence="4">The sequence shown here is derived from an EMBL/GenBank/DDBJ whole genome shotgun (WGS) entry which is preliminary data.</text>
</comment>
<feature type="transmembrane region" description="Helical" evidence="2">
    <location>
        <begin position="42"/>
        <end position="61"/>
    </location>
</feature>
<dbReference type="AlphaFoldDB" id="A0A507ZJ00"/>
<dbReference type="GO" id="GO:0000155">
    <property type="term" value="F:phosphorelay sensor kinase activity"/>
    <property type="evidence" value="ECO:0007669"/>
    <property type="project" value="InterPro"/>
</dbReference>
<feature type="transmembrane region" description="Helical" evidence="2">
    <location>
        <begin position="202"/>
        <end position="221"/>
    </location>
</feature>
<keyword evidence="2" id="KW-1133">Transmembrane helix</keyword>
<dbReference type="InterPro" id="IPR036890">
    <property type="entry name" value="HATPase_C_sf"/>
</dbReference>
<dbReference type="GO" id="GO:0016020">
    <property type="term" value="C:membrane"/>
    <property type="evidence" value="ECO:0007669"/>
    <property type="project" value="InterPro"/>
</dbReference>
<evidence type="ECO:0000313" key="5">
    <source>
        <dbReference type="Proteomes" id="UP000317169"/>
    </source>
</evidence>
<evidence type="ECO:0000259" key="3">
    <source>
        <dbReference type="Pfam" id="PF06580"/>
    </source>
</evidence>
<evidence type="ECO:0000256" key="1">
    <source>
        <dbReference type="SAM" id="Coils"/>
    </source>
</evidence>
<protein>
    <recommendedName>
        <fullName evidence="3">Signal transduction histidine kinase internal region domain-containing protein</fullName>
    </recommendedName>
</protein>
<evidence type="ECO:0000256" key="2">
    <source>
        <dbReference type="SAM" id="Phobius"/>
    </source>
</evidence>
<reference evidence="4 5" key="1">
    <citation type="submission" date="2019-06" db="EMBL/GenBank/DDBJ databases">
        <title>Flavibacter putida gen. nov., sp. nov., a novel marine bacterium of the family Flavobacteriaceae isolated from coastal seawater.</title>
        <authorList>
            <person name="Feng X."/>
        </authorList>
    </citation>
    <scope>NUCLEOTIDE SEQUENCE [LARGE SCALE GENOMIC DNA]</scope>
    <source>
        <strain evidence="4 5">PLHSN227</strain>
    </source>
</reference>
<keyword evidence="2" id="KW-0812">Transmembrane</keyword>
<feature type="coiled-coil region" evidence="1">
    <location>
        <begin position="245"/>
        <end position="284"/>
    </location>
</feature>
<dbReference type="PANTHER" id="PTHR34220">
    <property type="entry name" value="SENSOR HISTIDINE KINASE YPDA"/>
    <property type="match status" value="1"/>
</dbReference>
<dbReference type="Gene3D" id="3.30.565.10">
    <property type="entry name" value="Histidine kinase-like ATPase, C-terminal domain"/>
    <property type="match status" value="1"/>
</dbReference>
<feature type="transmembrane region" description="Helical" evidence="2">
    <location>
        <begin position="168"/>
        <end position="190"/>
    </location>
</feature>
<evidence type="ECO:0000313" key="4">
    <source>
        <dbReference type="EMBL" id="TQD36957.1"/>
    </source>
</evidence>
<feature type="domain" description="Signal transduction histidine kinase internal region" evidence="3">
    <location>
        <begin position="286"/>
        <end position="364"/>
    </location>
</feature>
<accession>A0A507ZJ00</accession>
<dbReference type="InterPro" id="IPR050640">
    <property type="entry name" value="Bact_2-comp_sensor_kinase"/>
</dbReference>
<feature type="transmembrane region" description="Helical" evidence="2">
    <location>
        <begin position="111"/>
        <end position="132"/>
    </location>
</feature>
<dbReference type="Proteomes" id="UP000317169">
    <property type="component" value="Unassembled WGS sequence"/>
</dbReference>
<keyword evidence="2" id="KW-0472">Membrane</keyword>
<proteinExistence type="predicted"/>
<keyword evidence="1" id="KW-0175">Coiled coil</keyword>
<dbReference type="Pfam" id="PF06580">
    <property type="entry name" value="His_kinase"/>
    <property type="match status" value="1"/>
</dbReference>
<dbReference type="SUPFAM" id="SSF55874">
    <property type="entry name" value="ATPase domain of HSP90 chaperone/DNA topoisomerase II/histidine kinase"/>
    <property type="match status" value="1"/>
</dbReference>
<dbReference type="OrthoDB" id="9809670at2"/>
<feature type="transmembrane region" description="Helical" evidence="2">
    <location>
        <begin position="138"/>
        <end position="156"/>
    </location>
</feature>
<gene>
    <name evidence="4" type="ORF">FKR84_10125</name>
</gene>